<accession>A0ACB9EA65</accession>
<reference evidence="2" key="1">
    <citation type="journal article" date="2022" name="Mol. Ecol. Resour.">
        <title>The genomes of chicory, endive, great burdock and yacon provide insights into Asteraceae palaeo-polyploidization history and plant inulin production.</title>
        <authorList>
            <person name="Fan W."/>
            <person name="Wang S."/>
            <person name="Wang H."/>
            <person name="Wang A."/>
            <person name="Jiang F."/>
            <person name="Liu H."/>
            <person name="Zhao H."/>
            <person name="Xu D."/>
            <person name="Zhang Y."/>
        </authorList>
    </citation>
    <scope>NUCLEOTIDE SEQUENCE [LARGE SCALE GENOMIC DNA]</scope>
    <source>
        <strain evidence="2">cv. Yunnan</strain>
    </source>
</reference>
<reference evidence="1 2" key="2">
    <citation type="journal article" date="2022" name="Mol. Ecol. Resour.">
        <title>The genomes of chicory, endive, great burdock and yacon provide insights into Asteraceae paleo-polyploidization history and plant inulin production.</title>
        <authorList>
            <person name="Fan W."/>
            <person name="Wang S."/>
            <person name="Wang H."/>
            <person name="Wang A."/>
            <person name="Jiang F."/>
            <person name="Liu H."/>
            <person name="Zhao H."/>
            <person name="Xu D."/>
            <person name="Zhang Y."/>
        </authorList>
    </citation>
    <scope>NUCLEOTIDE SEQUENCE [LARGE SCALE GENOMIC DNA]</scope>
    <source>
        <strain evidence="2">cv. Yunnan</strain>
        <tissue evidence="1">Leaves</tissue>
    </source>
</reference>
<dbReference type="Proteomes" id="UP001056120">
    <property type="component" value="Linkage Group LG18"/>
</dbReference>
<organism evidence="1 2">
    <name type="scientific">Smallanthus sonchifolius</name>
    <dbReference type="NCBI Taxonomy" id="185202"/>
    <lineage>
        <taxon>Eukaryota</taxon>
        <taxon>Viridiplantae</taxon>
        <taxon>Streptophyta</taxon>
        <taxon>Embryophyta</taxon>
        <taxon>Tracheophyta</taxon>
        <taxon>Spermatophyta</taxon>
        <taxon>Magnoliopsida</taxon>
        <taxon>eudicotyledons</taxon>
        <taxon>Gunneridae</taxon>
        <taxon>Pentapetalae</taxon>
        <taxon>asterids</taxon>
        <taxon>campanulids</taxon>
        <taxon>Asterales</taxon>
        <taxon>Asteraceae</taxon>
        <taxon>Asteroideae</taxon>
        <taxon>Heliantheae alliance</taxon>
        <taxon>Millerieae</taxon>
        <taxon>Smallanthus</taxon>
    </lineage>
</organism>
<keyword evidence="2" id="KW-1185">Reference proteome</keyword>
<proteinExistence type="predicted"/>
<sequence>MESQALNTVVPAIMTPVVAVTTSLVAALPNAVTSHAEKPKKFIGVNFKRWQQKMFFYLTTLNLARFLTETVPQLNEEEMDAQSMSAVQAWNHSDFLCRNYVLNGMVDALYNVYCKTKTAKELWESLDRKYKTEDAGTKKFVVAKFLDFKMIDSKTVMSQVQELQVILHDIHAEGMTLSETFQVAAMIEKLPPNWVDFKNYLKHKRKEMTIEDLVVRLRIEEDNKTALKRIDGPGTAKANVVEHGQSSKGNKNGGKGGKKNCGKGYNLGPKGGVEKKKFQGTCYNCGKQGHRANECKLPKKENARQVNMVREVENLIAVVTDLSIMVTEVNLVGQNNKDWWVDTGVTRHVCFNKSLFNTFK</sequence>
<gene>
    <name evidence="1" type="ORF">L1987_55513</name>
</gene>
<comment type="caution">
    <text evidence="1">The sequence shown here is derived from an EMBL/GenBank/DDBJ whole genome shotgun (WGS) entry which is preliminary data.</text>
</comment>
<name>A0ACB9EA65_9ASTR</name>
<protein>
    <submittedName>
        <fullName evidence="1">Uncharacterized protein</fullName>
    </submittedName>
</protein>
<dbReference type="EMBL" id="CM042035">
    <property type="protein sequence ID" value="KAI3755707.1"/>
    <property type="molecule type" value="Genomic_DNA"/>
</dbReference>
<evidence type="ECO:0000313" key="1">
    <source>
        <dbReference type="EMBL" id="KAI3755707.1"/>
    </source>
</evidence>
<evidence type="ECO:0000313" key="2">
    <source>
        <dbReference type="Proteomes" id="UP001056120"/>
    </source>
</evidence>